<dbReference type="GO" id="GO:0005524">
    <property type="term" value="F:ATP binding"/>
    <property type="evidence" value="ECO:0007669"/>
    <property type="project" value="UniProtKB-KW"/>
</dbReference>
<organism evidence="11 13">
    <name type="scientific">Ferroplasma acidiphilum</name>
    <dbReference type="NCBI Taxonomy" id="74969"/>
    <lineage>
        <taxon>Archaea</taxon>
        <taxon>Methanobacteriati</taxon>
        <taxon>Thermoplasmatota</taxon>
        <taxon>Thermoplasmata</taxon>
        <taxon>Thermoplasmatales</taxon>
        <taxon>Ferroplasmaceae</taxon>
        <taxon>Ferroplasma</taxon>
    </lineage>
</organism>
<protein>
    <submittedName>
        <fullName evidence="11">Potassium-transporting ATPase subunit C</fullName>
    </submittedName>
</protein>
<dbReference type="PANTHER" id="PTHR30042:SF2">
    <property type="entry name" value="POTASSIUM-TRANSPORTING ATPASE KDPC SUBUNIT"/>
    <property type="match status" value="1"/>
</dbReference>
<keyword evidence="6" id="KW-0067">ATP-binding</keyword>
<dbReference type="KEGG" id="fai:FAD_0516"/>
<keyword evidence="8" id="KW-1133">Transmembrane helix</keyword>
<proteinExistence type="predicted"/>
<evidence type="ECO:0000256" key="6">
    <source>
        <dbReference type="ARBA" id="ARBA00022840"/>
    </source>
</evidence>
<evidence type="ECO:0000256" key="10">
    <source>
        <dbReference type="ARBA" id="ARBA00023136"/>
    </source>
</evidence>
<keyword evidence="3" id="KW-0633">Potassium transport</keyword>
<dbReference type="STRING" id="74969.FAD_0516"/>
<sequence length="158" mass="17233">MKTKKMISSSLRMAVILVLICGLLYPAVVTGIGQGVFPYQANGELAKLDNTTVGSYLIGQSTNNSQYLFNVRNNSASGVDPDITVASALIQAQVIHNATNISLSYLDGLIHNNTRHTLFFFGTAYVNALKLDIQIIDEFHSKIAVYNKIYNNVCKTTG</sequence>
<keyword evidence="10" id="KW-0472">Membrane</keyword>
<evidence type="ECO:0000256" key="4">
    <source>
        <dbReference type="ARBA" id="ARBA00022692"/>
    </source>
</evidence>
<evidence type="ECO:0000256" key="9">
    <source>
        <dbReference type="ARBA" id="ARBA00023065"/>
    </source>
</evidence>
<dbReference type="AlphaFoldDB" id="A0A1V0N2P5"/>
<dbReference type="EMBL" id="JABGBP010000014">
    <property type="protein sequence ID" value="NOL59326.1"/>
    <property type="molecule type" value="Genomic_DNA"/>
</dbReference>
<evidence type="ECO:0000313" key="12">
    <source>
        <dbReference type="EMBL" id="NOL59326.1"/>
    </source>
</evidence>
<dbReference type="GO" id="GO:0008556">
    <property type="term" value="F:P-type potassium transmembrane transporter activity"/>
    <property type="evidence" value="ECO:0007669"/>
    <property type="project" value="InterPro"/>
</dbReference>
<evidence type="ECO:0000256" key="1">
    <source>
        <dbReference type="ARBA" id="ARBA00022448"/>
    </source>
</evidence>
<evidence type="ECO:0000256" key="3">
    <source>
        <dbReference type="ARBA" id="ARBA00022538"/>
    </source>
</evidence>
<dbReference type="Pfam" id="PF02669">
    <property type="entry name" value="KdpC"/>
    <property type="match status" value="2"/>
</dbReference>
<evidence type="ECO:0000256" key="5">
    <source>
        <dbReference type="ARBA" id="ARBA00022741"/>
    </source>
</evidence>
<keyword evidence="4" id="KW-0812">Transmembrane</keyword>
<keyword evidence="9" id="KW-0406">Ion transport</keyword>
<evidence type="ECO:0000313" key="14">
    <source>
        <dbReference type="Proteomes" id="UP000546917"/>
    </source>
</evidence>
<dbReference type="Proteomes" id="UP000546917">
    <property type="component" value="Unassembled WGS sequence"/>
</dbReference>
<dbReference type="GeneID" id="16025720"/>
<keyword evidence="2" id="KW-1003">Cell membrane</keyword>
<reference evidence="12 14" key="2">
    <citation type="submission" date="2020-05" db="EMBL/GenBank/DDBJ databases">
        <authorList>
            <person name="Zhang R."/>
        </authorList>
    </citation>
    <scope>NUCLEOTIDE SEQUENCE [LARGE SCALE GENOMIC DNA]</scope>
    <source>
        <strain evidence="12 14">DSM 28986</strain>
    </source>
</reference>
<accession>A0A1V0N2P5</accession>
<keyword evidence="5" id="KW-0547">Nucleotide-binding</keyword>
<keyword evidence="13" id="KW-1185">Reference proteome</keyword>
<reference evidence="11 13" key="1">
    <citation type="submission" date="2011-10" db="EMBL/GenBank/DDBJ databases">
        <title>Metabolic and evolutionary patterns in the extreme acidophile Ferroplasma acidiphilum.</title>
        <authorList>
            <person name="Golyshina O.V."/>
            <person name="Kozyavkin S.A."/>
            <person name="Tatusov R.L."/>
            <person name="Slesarev A.I."/>
            <person name="Golyshin P.N."/>
        </authorList>
    </citation>
    <scope>NUCLEOTIDE SEQUENCE [LARGE SCALE GENOMIC DNA]</scope>
    <source>
        <strain evidence="11">Berkeley</strain>
        <strain evidence="13">Y</strain>
    </source>
</reference>
<evidence type="ECO:0000313" key="11">
    <source>
        <dbReference type="EMBL" id="ARD84430.1"/>
    </source>
</evidence>
<evidence type="ECO:0000256" key="8">
    <source>
        <dbReference type="ARBA" id="ARBA00022989"/>
    </source>
</evidence>
<dbReference type="PANTHER" id="PTHR30042">
    <property type="entry name" value="POTASSIUM-TRANSPORTING ATPASE C CHAIN"/>
    <property type="match status" value="1"/>
</dbReference>
<dbReference type="RefSeq" id="WP_009887574.1">
    <property type="nucleotide sequence ID" value="NZ_CP015363.1"/>
</dbReference>
<dbReference type="EMBL" id="CP015363">
    <property type="protein sequence ID" value="ARD84430.1"/>
    <property type="molecule type" value="Genomic_DNA"/>
</dbReference>
<dbReference type="InterPro" id="IPR003820">
    <property type="entry name" value="KdpC"/>
</dbReference>
<evidence type="ECO:0000256" key="7">
    <source>
        <dbReference type="ARBA" id="ARBA00022958"/>
    </source>
</evidence>
<evidence type="ECO:0000256" key="2">
    <source>
        <dbReference type="ARBA" id="ARBA00022475"/>
    </source>
</evidence>
<dbReference type="GO" id="GO:0016020">
    <property type="term" value="C:membrane"/>
    <property type="evidence" value="ECO:0007669"/>
    <property type="project" value="InterPro"/>
</dbReference>
<evidence type="ECO:0000313" key="13">
    <source>
        <dbReference type="Proteomes" id="UP000192050"/>
    </source>
</evidence>
<name>A0A1V0N2P5_9ARCH</name>
<keyword evidence="1" id="KW-0813">Transport</keyword>
<keyword evidence="7" id="KW-0630">Potassium</keyword>
<dbReference type="Proteomes" id="UP000192050">
    <property type="component" value="Chromosome"/>
</dbReference>
<gene>
    <name evidence="11" type="ORF">FAD_0516</name>
    <name evidence="12" type="ORF">HLB00_00535</name>
</gene>
<dbReference type="OrthoDB" id="8035at2157"/>